<keyword evidence="2" id="KW-0812">Transmembrane</keyword>
<dbReference type="HOGENOM" id="CLU_2210015_0_0_1"/>
<sequence length="109" mass="11384">MNVLAAVQSLLEVDPPATNDTGGISQGDPNAGLNSNPFREPSPVTTGDRAGASILTVVVLLSAVAIWGWMSVPHAEWNTDKGKEKEKMGSKGAHLDFSQESVTPVKVAS</sequence>
<name>H1VVV2_COLHI</name>
<keyword evidence="2" id="KW-0472">Membrane</keyword>
<dbReference type="EMBL" id="CACQ02006847">
    <property type="protein sequence ID" value="CCF44363.1"/>
    <property type="molecule type" value="Genomic_DNA"/>
</dbReference>
<protein>
    <submittedName>
        <fullName evidence="3">Uncharacterized protein</fullName>
    </submittedName>
</protein>
<evidence type="ECO:0000256" key="2">
    <source>
        <dbReference type="SAM" id="Phobius"/>
    </source>
</evidence>
<feature type="region of interest" description="Disordered" evidence="1">
    <location>
        <begin position="78"/>
        <end position="109"/>
    </location>
</feature>
<proteinExistence type="predicted"/>
<evidence type="ECO:0000256" key="1">
    <source>
        <dbReference type="SAM" id="MobiDB-lite"/>
    </source>
</evidence>
<dbReference type="Proteomes" id="UP000007174">
    <property type="component" value="Unassembled WGS sequence"/>
</dbReference>
<dbReference type="eggNOG" id="ENOG502QSWP">
    <property type="taxonomic scope" value="Eukaryota"/>
</dbReference>
<accession>H1VVV2</accession>
<evidence type="ECO:0000313" key="3">
    <source>
        <dbReference type="EMBL" id="CCF44363.1"/>
    </source>
</evidence>
<organism evidence="3 4">
    <name type="scientific">Colletotrichum higginsianum (strain IMI 349063)</name>
    <name type="common">Crucifer anthracnose fungus</name>
    <dbReference type="NCBI Taxonomy" id="759273"/>
    <lineage>
        <taxon>Eukaryota</taxon>
        <taxon>Fungi</taxon>
        <taxon>Dikarya</taxon>
        <taxon>Ascomycota</taxon>
        <taxon>Pezizomycotina</taxon>
        <taxon>Sordariomycetes</taxon>
        <taxon>Hypocreomycetidae</taxon>
        <taxon>Glomerellales</taxon>
        <taxon>Glomerellaceae</taxon>
        <taxon>Colletotrichum</taxon>
        <taxon>Colletotrichum destructivum species complex</taxon>
    </lineage>
</organism>
<dbReference type="STRING" id="759273.H1VVV2"/>
<feature type="compositionally biased region" description="Basic and acidic residues" evidence="1">
    <location>
        <begin position="78"/>
        <end position="89"/>
    </location>
</feature>
<keyword evidence="2" id="KW-1133">Transmembrane helix</keyword>
<dbReference type="AlphaFoldDB" id="H1VVV2"/>
<gene>
    <name evidence="3" type="ORF">CH063_13789</name>
</gene>
<evidence type="ECO:0000313" key="4">
    <source>
        <dbReference type="Proteomes" id="UP000007174"/>
    </source>
</evidence>
<reference evidence="4" key="1">
    <citation type="journal article" date="2012" name="Nat. Genet.">
        <title>Lifestyle transitions in plant pathogenic Colletotrichum fungi deciphered by genome and transcriptome analyses.</title>
        <authorList>
            <person name="O'Connell R.J."/>
            <person name="Thon M.R."/>
            <person name="Hacquard S."/>
            <person name="Amyotte S.G."/>
            <person name="Kleemann J."/>
            <person name="Torres M.F."/>
            <person name="Damm U."/>
            <person name="Buiate E.A."/>
            <person name="Epstein L."/>
            <person name="Alkan N."/>
            <person name="Altmueller J."/>
            <person name="Alvarado-Balderrama L."/>
            <person name="Bauser C.A."/>
            <person name="Becker C."/>
            <person name="Birren B.W."/>
            <person name="Chen Z."/>
            <person name="Choi J."/>
            <person name="Crouch J.A."/>
            <person name="Duvick J.P."/>
            <person name="Farman M.A."/>
            <person name="Gan P."/>
            <person name="Heiman D."/>
            <person name="Henrissat B."/>
            <person name="Howard R.J."/>
            <person name="Kabbage M."/>
            <person name="Koch C."/>
            <person name="Kracher B."/>
            <person name="Kubo Y."/>
            <person name="Law A.D."/>
            <person name="Lebrun M.-H."/>
            <person name="Lee Y.-H."/>
            <person name="Miyara I."/>
            <person name="Moore N."/>
            <person name="Neumann U."/>
            <person name="Nordstroem K."/>
            <person name="Panaccione D.G."/>
            <person name="Panstruga R."/>
            <person name="Place M."/>
            <person name="Proctor R.H."/>
            <person name="Prusky D."/>
            <person name="Rech G."/>
            <person name="Reinhardt R."/>
            <person name="Rollins J.A."/>
            <person name="Rounsley S."/>
            <person name="Schardl C.L."/>
            <person name="Schwartz D.C."/>
            <person name="Shenoy N."/>
            <person name="Shirasu K."/>
            <person name="Sikhakolli U.R."/>
            <person name="Stueber K."/>
            <person name="Sukno S.A."/>
            <person name="Sweigard J.A."/>
            <person name="Takano Y."/>
            <person name="Takahara H."/>
            <person name="Trail F."/>
            <person name="van der Does H.C."/>
            <person name="Voll L.M."/>
            <person name="Will I."/>
            <person name="Young S."/>
            <person name="Zeng Q."/>
            <person name="Zhang J."/>
            <person name="Zhou S."/>
            <person name="Dickman M.B."/>
            <person name="Schulze-Lefert P."/>
            <person name="Ver Loren van Themaat E."/>
            <person name="Ma L.-J."/>
            <person name="Vaillancourt L.J."/>
        </authorList>
    </citation>
    <scope>NUCLEOTIDE SEQUENCE [LARGE SCALE GENOMIC DNA]</scope>
    <source>
        <strain evidence="4">IMI 349063</strain>
    </source>
</reference>
<dbReference type="VEuPathDB" id="FungiDB:CH63R_05043"/>
<feature type="region of interest" description="Disordered" evidence="1">
    <location>
        <begin position="14"/>
        <end position="47"/>
    </location>
</feature>
<feature type="transmembrane region" description="Helical" evidence="2">
    <location>
        <begin position="50"/>
        <end position="70"/>
    </location>
</feature>